<organism evidence="1 2">
    <name type="scientific">Sphagnum troendelagicum</name>
    <dbReference type="NCBI Taxonomy" id="128251"/>
    <lineage>
        <taxon>Eukaryota</taxon>
        <taxon>Viridiplantae</taxon>
        <taxon>Streptophyta</taxon>
        <taxon>Embryophyta</taxon>
        <taxon>Bryophyta</taxon>
        <taxon>Sphagnophytina</taxon>
        <taxon>Sphagnopsida</taxon>
        <taxon>Sphagnales</taxon>
        <taxon>Sphagnaceae</taxon>
        <taxon>Sphagnum</taxon>
    </lineage>
</organism>
<reference evidence="1" key="1">
    <citation type="submission" date="2024-02" db="EMBL/GenBank/DDBJ databases">
        <authorList>
            <consortium name="ELIXIR-Norway"/>
            <consortium name="Elixir Norway"/>
        </authorList>
    </citation>
    <scope>NUCLEOTIDE SEQUENCE</scope>
</reference>
<proteinExistence type="predicted"/>
<dbReference type="InterPro" id="IPR018881">
    <property type="entry name" value="C2orf69_mit"/>
</dbReference>
<dbReference type="PANTHER" id="PTHR31296:SF1">
    <property type="entry name" value="MITOCHONDRIAL PROTEIN C2ORF69"/>
    <property type="match status" value="1"/>
</dbReference>
<evidence type="ECO:0000313" key="1">
    <source>
        <dbReference type="EMBL" id="CAK9218979.1"/>
    </source>
</evidence>
<name>A0ABP0UCP6_9BRYO</name>
<dbReference type="PANTHER" id="PTHR31296">
    <property type="entry name" value="UPF0565 PROTEIN C2ORF69"/>
    <property type="match status" value="1"/>
</dbReference>
<gene>
    <name evidence="1" type="ORF">CSSPTR1EN2_LOCUS14255</name>
</gene>
<protein>
    <submittedName>
        <fullName evidence="1">Uncharacterized protein</fullName>
    </submittedName>
</protein>
<keyword evidence="2" id="KW-1185">Reference proteome</keyword>
<evidence type="ECO:0000313" key="2">
    <source>
        <dbReference type="Proteomes" id="UP001497512"/>
    </source>
</evidence>
<dbReference type="EMBL" id="OZ019895">
    <property type="protein sequence ID" value="CAK9218979.1"/>
    <property type="molecule type" value="Genomic_DNA"/>
</dbReference>
<dbReference type="Pfam" id="PF10561">
    <property type="entry name" value="C2orf69"/>
    <property type="match status" value="1"/>
</dbReference>
<sequence>MGERWKGLVQASCTGTASQTRVMASLCLSAARDALVPPESNVVFFVGDRVEGTYNQEIERLSKLETIAAILVSKLGPSVNAWVVEPSHYKGSFACYDNLVPSLTTSGEPSGASYNPSGLPASRACLSLLTNCLSQPKENGFFSGSHYALTTAAAAQPGGDHPFAGGMRTPRMIFLGFSKGGVVLNQLLAELSHFEECVGLRDVESADFWQKESGGSSLLPTTLEEFMRSIIEVHYVDVGLNCQGAYQTDPHVLEGLARAAQVRDPGLLIAFHGTPRQWQDRFRRWVVQEKDRCVGLLQDAACKHGDGKLQVSETFYFAGRRASLQMHFEIIEALIVS</sequence>
<dbReference type="Proteomes" id="UP001497512">
    <property type="component" value="Chromosome 3"/>
</dbReference>
<accession>A0ABP0UCP6</accession>